<evidence type="ECO:0000256" key="6">
    <source>
        <dbReference type="ARBA" id="ARBA00022898"/>
    </source>
</evidence>
<dbReference type="HOGENOM" id="CLU_031922_0_0_1"/>
<evidence type="ECO:0000256" key="8">
    <source>
        <dbReference type="PIRSR" id="PIRSR006468-1"/>
    </source>
</evidence>
<dbReference type="InParanoid" id="H0EYR9"/>
<reference evidence="12 13" key="1">
    <citation type="journal article" date="2012" name="Eukaryot. Cell">
        <title>Genome sequence of the fungus Glarea lozoyensis: the first genome sequence of a species from the Helotiaceae family.</title>
        <authorList>
            <person name="Youssar L."/>
            <person name="Gruening B.A."/>
            <person name="Erxleben A."/>
            <person name="Guenther S."/>
            <person name="Huettel W."/>
        </authorList>
    </citation>
    <scope>NUCLEOTIDE SEQUENCE [LARGE SCALE GENOMIC DNA]</scope>
    <source>
        <strain evidence="13">ATCC 74030 / MF5533</strain>
    </source>
</reference>
<evidence type="ECO:0000256" key="1">
    <source>
        <dbReference type="ARBA" id="ARBA00001933"/>
    </source>
</evidence>
<dbReference type="GO" id="GO:0009099">
    <property type="term" value="P:L-valine biosynthetic process"/>
    <property type="evidence" value="ECO:0007669"/>
    <property type="project" value="TreeGrafter"/>
</dbReference>
<evidence type="ECO:0000313" key="13">
    <source>
        <dbReference type="Proteomes" id="UP000005446"/>
    </source>
</evidence>
<evidence type="ECO:0000256" key="5">
    <source>
        <dbReference type="ARBA" id="ARBA00022679"/>
    </source>
</evidence>
<keyword evidence="5 11" id="KW-0808">Transferase</keyword>
<evidence type="ECO:0000256" key="2">
    <source>
        <dbReference type="ARBA" id="ARBA00009320"/>
    </source>
</evidence>
<dbReference type="SUPFAM" id="SSF56752">
    <property type="entry name" value="D-aminoacid aminotransferase-like PLP-dependent enzymes"/>
    <property type="match status" value="1"/>
</dbReference>
<dbReference type="EC" id="2.6.1.42" evidence="11"/>
<protein>
    <recommendedName>
        <fullName evidence="11">Branched-chain-amino-acid aminotransferase</fullName>
        <ecNumber evidence="11">2.6.1.42</ecNumber>
    </recommendedName>
</protein>
<dbReference type="InterPro" id="IPR001544">
    <property type="entry name" value="Aminotrans_IV"/>
</dbReference>
<comment type="catalytic activity">
    <reaction evidence="11">
        <text>L-valine + 2-oxoglutarate = 3-methyl-2-oxobutanoate + L-glutamate</text>
        <dbReference type="Rhea" id="RHEA:24813"/>
        <dbReference type="ChEBI" id="CHEBI:11851"/>
        <dbReference type="ChEBI" id="CHEBI:16810"/>
        <dbReference type="ChEBI" id="CHEBI:29985"/>
        <dbReference type="ChEBI" id="CHEBI:57762"/>
        <dbReference type="EC" id="2.6.1.42"/>
    </reaction>
</comment>
<evidence type="ECO:0000256" key="11">
    <source>
        <dbReference type="RuleBase" id="RU004517"/>
    </source>
</evidence>
<dbReference type="Proteomes" id="UP000005446">
    <property type="component" value="Unassembled WGS sequence"/>
</dbReference>
<dbReference type="InterPro" id="IPR018300">
    <property type="entry name" value="Aminotrans_IV_CS"/>
</dbReference>
<evidence type="ECO:0000256" key="7">
    <source>
        <dbReference type="ARBA" id="ARBA00023304"/>
    </source>
</evidence>
<evidence type="ECO:0000256" key="3">
    <source>
        <dbReference type="ARBA" id="ARBA00022576"/>
    </source>
</evidence>
<evidence type="ECO:0000256" key="9">
    <source>
        <dbReference type="RuleBase" id="RU004106"/>
    </source>
</evidence>
<comment type="catalytic activity">
    <reaction evidence="11">
        <text>L-leucine + 2-oxoglutarate = 4-methyl-2-oxopentanoate + L-glutamate</text>
        <dbReference type="Rhea" id="RHEA:18321"/>
        <dbReference type="ChEBI" id="CHEBI:16810"/>
        <dbReference type="ChEBI" id="CHEBI:17865"/>
        <dbReference type="ChEBI" id="CHEBI:29985"/>
        <dbReference type="ChEBI" id="CHEBI:57427"/>
        <dbReference type="EC" id="2.6.1.42"/>
    </reaction>
</comment>
<dbReference type="Pfam" id="PF01063">
    <property type="entry name" value="Aminotran_4"/>
    <property type="match status" value="1"/>
</dbReference>
<comment type="cofactor">
    <cofactor evidence="1 10">
        <name>pyridoxal 5'-phosphate</name>
        <dbReference type="ChEBI" id="CHEBI:597326"/>
    </cofactor>
</comment>
<gene>
    <name evidence="12" type="ORF">M7I_7978</name>
</gene>
<dbReference type="Gene3D" id="3.30.470.10">
    <property type="match status" value="2"/>
</dbReference>
<dbReference type="Gene3D" id="3.20.10.10">
    <property type="entry name" value="D-amino Acid Aminotransferase, subunit A, domain 2"/>
    <property type="match status" value="1"/>
</dbReference>
<comment type="caution">
    <text evidence="12">The sequence shown here is derived from an EMBL/GenBank/DDBJ whole genome shotgun (WGS) entry which is preliminary data.</text>
</comment>
<keyword evidence="4 11" id="KW-0028">Amino-acid biosynthesis</keyword>
<dbReference type="EMBL" id="AGUE01000257">
    <property type="protein sequence ID" value="EHK96333.1"/>
    <property type="molecule type" value="Genomic_DNA"/>
</dbReference>
<dbReference type="AlphaFoldDB" id="H0EYR9"/>
<dbReference type="GO" id="GO:0009098">
    <property type="term" value="P:L-leucine biosynthetic process"/>
    <property type="evidence" value="ECO:0007669"/>
    <property type="project" value="TreeGrafter"/>
</dbReference>
<keyword evidence="7 11" id="KW-0100">Branched-chain amino acid biosynthesis</keyword>
<dbReference type="GO" id="GO:0052656">
    <property type="term" value="F:L-isoleucine-2-oxoglutarate transaminase activity"/>
    <property type="evidence" value="ECO:0007669"/>
    <property type="project" value="RHEA"/>
</dbReference>
<keyword evidence="13" id="KW-1185">Reference proteome</keyword>
<dbReference type="GO" id="GO:0052655">
    <property type="term" value="F:L-valine-2-oxoglutarate transaminase activity"/>
    <property type="evidence" value="ECO:0007669"/>
    <property type="project" value="RHEA"/>
</dbReference>
<accession>H0EYR9</accession>
<comment type="similarity">
    <text evidence="2 9">Belongs to the class-IV pyridoxal-phosphate-dependent aminotransferase family.</text>
</comment>
<dbReference type="PROSITE" id="PS00770">
    <property type="entry name" value="AA_TRANSFER_CLASS_4"/>
    <property type="match status" value="1"/>
</dbReference>
<comment type="catalytic activity">
    <reaction evidence="11">
        <text>L-isoleucine + 2-oxoglutarate = (S)-3-methyl-2-oxopentanoate + L-glutamate</text>
        <dbReference type="Rhea" id="RHEA:24801"/>
        <dbReference type="ChEBI" id="CHEBI:16810"/>
        <dbReference type="ChEBI" id="CHEBI:29985"/>
        <dbReference type="ChEBI" id="CHEBI:35146"/>
        <dbReference type="ChEBI" id="CHEBI:58045"/>
        <dbReference type="EC" id="2.6.1.42"/>
    </reaction>
</comment>
<dbReference type="GO" id="GO:0052654">
    <property type="term" value="F:L-leucine-2-oxoglutarate transaminase activity"/>
    <property type="evidence" value="ECO:0007669"/>
    <property type="project" value="RHEA"/>
</dbReference>
<keyword evidence="6 10" id="KW-0663">Pyridoxal phosphate</keyword>
<dbReference type="FunFam" id="3.20.10.10:FF:000004">
    <property type="entry name" value="Branched-chain-amino-acid aminotransferase"/>
    <property type="match status" value="1"/>
</dbReference>
<evidence type="ECO:0000256" key="10">
    <source>
        <dbReference type="RuleBase" id="RU004516"/>
    </source>
</evidence>
<keyword evidence="3 11" id="KW-0032">Aminotransferase</keyword>
<dbReference type="InterPro" id="IPR036038">
    <property type="entry name" value="Aminotransferase-like"/>
</dbReference>
<dbReference type="PANTHER" id="PTHR11825">
    <property type="entry name" value="SUBGROUP IIII AMINOTRANSFERASE"/>
    <property type="match status" value="1"/>
</dbReference>
<proteinExistence type="inferred from homology"/>
<dbReference type="InterPro" id="IPR043132">
    <property type="entry name" value="BCAT-like_C"/>
</dbReference>
<name>H0EYR9_GLAL7</name>
<feature type="modified residue" description="N6-(pyridoxal phosphate)lysine" evidence="8">
    <location>
        <position position="195"/>
    </location>
</feature>
<dbReference type="GO" id="GO:0005739">
    <property type="term" value="C:mitochondrion"/>
    <property type="evidence" value="ECO:0007669"/>
    <property type="project" value="TreeGrafter"/>
</dbReference>
<evidence type="ECO:0000313" key="12">
    <source>
        <dbReference type="EMBL" id="EHK96333.1"/>
    </source>
</evidence>
<sequence length="375" mass="41620">MSVETVDHLTSVGVTEMEKAEHTVKDLDASKLTIELTNTPRPVPELNSKETWSCRACSDHMVTVTWLEGKGWQAPKIVPYGPLTMMPTASCLHYATQCFEGMKVYRGFDGKLRLFRPDKNCQRMVISSTRVSLPAFDPVELEKLIKALMKVDGATVPWPDLSTGWNPSGGGVPGLKLLASKNDTRAWPGGFGYAKVGANYGPAFVAAMEGRKKGYDQILWLFGPDYQVTEAGASNFFVVWQSKEGTRELITAPLDDKIILDGVTRRSVLELARTRFVAKSAYLSDAIKELNIIERTYTIAEVEEAQKEGRLIEAFVSGTAYFITPVSAISVHDEEFPINMDAGHTGHYAGMLKEWLMEIKYGKVDHEWGVVVDED</sequence>
<dbReference type="PIRSF" id="PIRSF006468">
    <property type="entry name" value="BCAT1"/>
    <property type="match status" value="1"/>
</dbReference>
<dbReference type="OrthoDB" id="1732691at2759"/>
<evidence type="ECO:0000256" key="4">
    <source>
        <dbReference type="ARBA" id="ARBA00022605"/>
    </source>
</evidence>
<organism evidence="12 13">
    <name type="scientific">Glarea lozoyensis (strain ATCC 74030 / MF5533)</name>
    <dbReference type="NCBI Taxonomy" id="1104152"/>
    <lineage>
        <taxon>Eukaryota</taxon>
        <taxon>Fungi</taxon>
        <taxon>Dikarya</taxon>
        <taxon>Ascomycota</taxon>
        <taxon>Pezizomycotina</taxon>
        <taxon>Leotiomycetes</taxon>
        <taxon>Helotiales</taxon>
        <taxon>Helotiaceae</taxon>
        <taxon>Glarea</taxon>
    </lineage>
</organism>
<dbReference type="InterPro" id="IPR043131">
    <property type="entry name" value="BCAT-like_N"/>
</dbReference>
<dbReference type="PANTHER" id="PTHR11825:SF69">
    <property type="entry name" value="BRANCHED-CHAIN-AMINO-ACID AMINOTRANSFERASE"/>
    <property type="match status" value="1"/>
</dbReference>
<dbReference type="InterPro" id="IPR005786">
    <property type="entry name" value="B_amino_transII"/>
</dbReference>